<dbReference type="EMBL" id="MU001673">
    <property type="protein sequence ID" value="KAF2460715.1"/>
    <property type="molecule type" value="Genomic_DNA"/>
</dbReference>
<accession>A0A6A6P9U7</accession>
<dbReference type="AlphaFoldDB" id="A0A6A6P9U7"/>
<protein>
    <submittedName>
        <fullName evidence="2">Uncharacterized protein</fullName>
    </submittedName>
</protein>
<evidence type="ECO:0000313" key="3">
    <source>
        <dbReference type="Proteomes" id="UP000799766"/>
    </source>
</evidence>
<name>A0A6A6P9U7_9PEZI</name>
<sequence length="155" mass="16921">MRDAGLAATPVFPAKAPRGPRVPLLPAHPAESLDRSHGGCTGVGINRVFSALDRMFDLRERWTLRHQQRGNFTSLRGRDSFCTGGMPPVLSPHMRCTFRCQCSPLGAPIARVSRGLPVAHFHCMQKSCTSPRTCPSSRALACRMLAPHTSPTLFS</sequence>
<feature type="region of interest" description="Disordered" evidence="1">
    <location>
        <begin position="1"/>
        <end position="38"/>
    </location>
</feature>
<organism evidence="2 3">
    <name type="scientific">Lineolata rhizophorae</name>
    <dbReference type="NCBI Taxonomy" id="578093"/>
    <lineage>
        <taxon>Eukaryota</taxon>
        <taxon>Fungi</taxon>
        <taxon>Dikarya</taxon>
        <taxon>Ascomycota</taxon>
        <taxon>Pezizomycotina</taxon>
        <taxon>Dothideomycetes</taxon>
        <taxon>Dothideomycetes incertae sedis</taxon>
        <taxon>Lineolatales</taxon>
        <taxon>Lineolataceae</taxon>
        <taxon>Lineolata</taxon>
    </lineage>
</organism>
<dbReference type="Proteomes" id="UP000799766">
    <property type="component" value="Unassembled WGS sequence"/>
</dbReference>
<keyword evidence="3" id="KW-1185">Reference proteome</keyword>
<evidence type="ECO:0000313" key="2">
    <source>
        <dbReference type="EMBL" id="KAF2460715.1"/>
    </source>
</evidence>
<evidence type="ECO:0000256" key="1">
    <source>
        <dbReference type="SAM" id="MobiDB-lite"/>
    </source>
</evidence>
<reference evidence="2" key="1">
    <citation type="journal article" date="2020" name="Stud. Mycol.">
        <title>101 Dothideomycetes genomes: a test case for predicting lifestyles and emergence of pathogens.</title>
        <authorList>
            <person name="Haridas S."/>
            <person name="Albert R."/>
            <person name="Binder M."/>
            <person name="Bloem J."/>
            <person name="Labutti K."/>
            <person name="Salamov A."/>
            <person name="Andreopoulos B."/>
            <person name="Baker S."/>
            <person name="Barry K."/>
            <person name="Bills G."/>
            <person name="Bluhm B."/>
            <person name="Cannon C."/>
            <person name="Castanera R."/>
            <person name="Culley D."/>
            <person name="Daum C."/>
            <person name="Ezra D."/>
            <person name="Gonzalez J."/>
            <person name="Henrissat B."/>
            <person name="Kuo A."/>
            <person name="Liang C."/>
            <person name="Lipzen A."/>
            <person name="Lutzoni F."/>
            <person name="Magnuson J."/>
            <person name="Mondo S."/>
            <person name="Nolan M."/>
            <person name="Ohm R."/>
            <person name="Pangilinan J."/>
            <person name="Park H.-J."/>
            <person name="Ramirez L."/>
            <person name="Alfaro M."/>
            <person name="Sun H."/>
            <person name="Tritt A."/>
            <person name="Yoshinaga Y."/>
            <person name="Zwiers L.-H."/>
            <person name="Turgeon B."/>
            <person name="Goodwin S."/>
            <person name="Spatafora J."/>
            <person name="Crous P."/>
            <person name="Grigoriev I."/>
        </authorList>
    </citation>
    <scope>NUCLEOTIDE SEQUENCE</scope>
    <source>
        <strain evidence="2">ATCC 16933</strain>
    </source>
</reference>
<gene>
    <name evidence="2" type="ORF">BDY21DRAFT_171912</name>
</gene>
<proteinExistence type="predicted"/>